<reference evidence="1 2" key="1">
    <citation type="journal article" date="2019" name="Front. Microbiol.">
        <title>Genomic Features for Desiccation Tolerance and Sugar Biosynthesis in the Extremophile Gloeocapsopsis sp. UTEX B3054.</title>
        <authorList>
            <person name="Urrejola C."/>
            <person name="Alcorta J."/>
            <person name="Salas L."/>
            <person name="Vasquez M."/>
            <person name="Polz M.F."/>
            <person name="Vicuna R."/>
            <person name="Diez B."/>
        </authorList>
    </citation>
    <scope>NUCLEOTIDE SEQUENCE [LARGE SCALE GENOMIC DNA]</scope>
    <source>
        <strain evidence="1 2">1H9</strain>
    </source>
</reference>
<keyword evidence="2" id="KW-1185">Reference proteome</keyword>
<sequence length="290" mass="32395">MRNFMSFLARSRMFFQHNKLSASSWVAFFITLGLVLQAHRVQAQATPDAPPALKNLLARVDAAANAHNAKAVTQYYGTNFTHSDGLTQQSMEQSLTQLWQRYPQLRYTTRVESWKPEGRAIVAETITNISGSQVQDNRNLMFNATIRSRQRIENERIVRQDILWERSQLRAGAKPPTIEVRLPQQVKAGQQFNFDAIVQEPLGDDYLLGAVIEEPIKPGSYLNPVPLELELLSAGGIFKQGRAPASGNHRWISAIVVRGDGMTMVTQRLQVIGANATSTTQPVATTQQPK</sequence>
<comment type="caution">
    <text evidence="1">The sequence shown here is derived from an EMBL/GenBank/DDBJ whole genome shotgun (WGS) entry which is preliminary data.</text>
</comment>
<evidence type="ECO:0000313" key="1">
    <source>
        <dbReference type="EMBL" id="MUL38130.1"/>
    </source>
</evidence>
<protein>
    <recommendedName>
        <fullName evidence="3">Nuclear transport factor 2 family protein</fullName>
    </recommendedName>
</protein>
<evidence type="ECO:0000313" key="2">
    <source>
        <dbReference type="Proteomes" id="UP000441797"/>
    </source>
</evidence>
<organism evidence="1 2">
    <name type="scientific">Gloeocapsopsis dulcis AAB1 = 1H9</name>
    <dbReference type="NCBI Taxonomy" id="1433147"/>
    <lineage>
        <taxon>Bacteria</taxon>
        <taxon>Bacillati</taxon>
        <taxon>Cyanobacteriota</taxon>
        <taxon>Cyanophyceae</taxon>
        <taxon>Oscillatoriophycideae</taxon>
        <taxon>Chroococcales</taxon>
        <taxon>Chroococcaceae</taxon>
        <taxon>Gloeocapsopsis</taxon>
        <taxon>Gloeocapsopsis dulcis</taxon>
    </lineage>
</organism>
<proteinExistence type="predicted"/>
<name>A0A6N8FYB1_9CHRO</name>
<dbReference type="InterPro" id="IPR032710">
    <property type="entry name" value="NTF2-like_dom_sf"/>
</dbReference>
<dbReference type="SUPFAM" id="SSF54427">
    <property type="entry name" value="NTF2-like"/>
    <property type="match status" value="1"/>
</dbReference>
<accession>A0A6N8FYB1</accession>
<dbReference type="EMBL" id="NAPY01000032">
    <property type="protein sequence ID" value="MUL38130.1"/>
    <property type="molecule type" value="Genomic_DNA"/>
</dbReference>
<dbReference type="Proteomes" id="UP000441797">
    <property type="component" value="Unassembled WGS sequence"/>
</dbReference>
<dbReference type="OrthoDB" id="507769at2"/>
<dbReference type="AlphaFoldDB" id="A0A6N8FYB1"/>
<gene>
    <name evidence="1" type="ORF">BWI75_17785</name>
</gene>
<evidence type="ECO:0008006" key="3">
    <source>
        <dbReference type="Google" id="ProtNLM"/>
    </source>
</evidence>